<dbReference type="OrthoDB" id="10037236at2759"/>
<evidence type="ECO:0000313" key="2">
    <source>
        <dbReference type="Proteomes" id="UP001152320"/>
    </source>
</evidence>
<organism evidence="1 2">
    <name type="scientific">Holothuria leucospilota</name>
    <name type="common">Black long sea cucumber</name>
    <name type="synonym">Mertensiothuria leucospilota</name>
    <dbReference type="NCBI Taxonomy" id="206669"/>
    <lineage>
        <taxon>Eukaryota</taxon>
        <taxon>Metazoa</taxon>
        <taxon>Echinodermata</taxon>
        <taxon>Eleutherozoa</taxon>
        <taxon>Echinozoa</taxon>
        <taxon>Holothuroidea</taxon>
        <taxon>Aspidochirotacea</taxon>
        <taxon>Aspidochirotida</taxon>
        <taxon>Holothuriidae</taxon>
        <taxon>Holothuria</taxon>
    </lineage>
</organism>
<evidence type="ECO:0000313" key="1">
    <source>
        <dbReference type="EMBL" id="KAJ8023151.1"/>
    </source>
</evidence>
<name>A0A9Q1BCZ3_HOLLE</name>
<comment type="caution">
    <text evidence="1">The sequence shown here is derived from an EMBL/GenBank/DDBJ whole genome shotgun (WGS) entry which is preliminary data.</text>
</comment>
<dbReference type="EMBL" id="JAIZAY010000020">
    <property type="protein sequence ID" value="KAJ8023151.1"/>
    <property type="molecule type" value="Genomic_DNA"/>
</dbReference>
<keyword evidence="2" id="KW-1185">Reference proteome</keyword>
<gene>
    <name evidence="1" type="ORF">HOLleu_38252</name>
</gene>
<dbReference type="Proteomes" id="UP001152320">
    <property type="component" value="Chromosome 20"/>
</dbReference>
<dbReference type="AlphaFoldDB" id="A0A9Q1BCZ3"/>
<protein>
    <submittedName>
        <fullName evidence="1">Uncharacterized protein</fullName>
    </submittedName>
</protein>
<proteinExistence type="predicted"/>
<accession>A0A9Q1BCZ3</accession>
<reference evidence="1" key="1">
    <citation type="submission" date="2021-10" db="EMBL/GenBank/DDBJ databases">
        <title>Tropical sea cucumber genome reveals ecological adaptation and Cuvierian tubules defense mechanism.</title>
        <authorList>
            <person name="Chen T."/>
        </authorList>
    </citation>
    <scope>NUCLEOTIDE SEQUENCE</scope>
    <source>
        <strain evidence="1">Nanhai2018</strain>
        <tissue evidence="1">Muscle</tissue>
    </source>
</reference>
<sequence length="104" mass="12136">MPRLGKADHKLVHLVSRYKPIVKRIRPIGTTIHRWDDDALEQLRGTSDCTDWDVFVNNYTNNLDELTQTVSDYINFCVEVTVPIKQTKVFSNNKLWIKKSKTCN</sequence>